<accession>A0A7I8JSK8</accession>
<gene>
    <name evidence="2" type="ORF">SI7747_17019574</name>
</gene>
<proteinExistence type="predicted"/>
<sequence length="198" mass="21926">MAAAFPFATHSAKQHLQALLPPQKRGKGHEAVYFSTLSFSFGATGTLRWASYRDKNPTCPQCKPSFEVAEWFVPHSVPVDGQKASEEDLNNHQHYYYATSTPGPPFCSSNTRWRGDNGHIRANHTEAQPLNWQCSGGAHPQPAAETNSLFSSPPSSSTHRDKKLEKGGVVEVVLGRRANKAMKREVVDKAALFTFRFV</sequence>
<reference evidence="2 3" key="1">
    <citation type="submission" date="2019-12" db="EMBL/GenBank/DDBJ databases">
        <authorList>
            <person name="Scholz U."/>
            <person name="Mascher M."/>
            <person name="Fiebig A."/>
        </authorList>
    </citation>
    <scope>NUCLEOTIDE SEQUENCE</scope>
</reference>
<feature type="region of interest" description="Disordered" evidence="1">
    <location>
        <begin position="134"/>
        <end position="164"/>
    </location>
</feature>
<dbReference type="EMBL" id="LR743604">
    <property type="protein sequence ID" value="CAA2634115.1"/>
    <property type="molecule type" value="Genomic_DNA"/>
</dbReference>
<dbReference type="PANTHER" id="PTHR47361:SF4">
    <property type="entry name" value="RING_U-BOX SUPERFAMILY PROTEIN"/>
    <property type="match status" value="1"/>
</dbReference>
<dbReference type="EMBL" id="CACRZD030000017">
    <property type="protein sequence ID" value="CAA6673158.1"/>
    <property type="molecule type" value="Genomic_DNA"/>
</dbReference>
<dbReference type="Proteomes" id="UP001189122">
    <property type="component" value="Unassembled WGS sequence"/>
</dbReference>
<evidence type="ECO:0000256" key="1">
    <source>
        <dbReference type="SAM" id="MobiDB-lite"/>
    </source>
</evidence>
<name>A0A7I8JSK8_SPIIN</name>
<protein>
    <submittedName>
        <fullName evidence="2">Uncharacterized protein</fullName>
    </submittedName>
</protein>
<organism evidence="2">
    <name type="scientific">Spirodela intermedia</name>
    <name type="common">Intermediate duckweed</name>
    <dbReference type="NCBI Taxonomy" id="51605"/>
    <lineage>
        <taxon>Eukaryota</taxon>
        <taxon>Viridiplantae</taxon>
        <taxon>Streptophyta</taxon>
        <taxon>Embryophyta</taxon>
        <taxon>Tracheophyta</taxon>
        <taxon>Spermatophyta</taxon>
        <taxon>Magnoliopsida</taxon>
        <taxon>Liliopsida</taxon>
        <taxon>Araceae</taxon>
        <taxon>Lemnoideae</taxon>
        <taxon>Spirodela</taxon>
    </lineage>
</organism>
<dbReference type="AlphaFoldDB" id="A0A7I8JSK8"/>
<keyword evidence="3" id="KW-1185">Reference proteome</keyword>
<dbReference type="PANTHER" id="PTHR47361">
    <property type="entry name" value="RING/U-BOX SUPERFAMILY PROTEIN"/>
    <property type="match status" value="1"/>
</dbReference>
<evidence type="ECO:0000313" key="3">
    <source>
        <dbReference type="Proteomes" id="UP001189122"/>
    </source>
</evidence>
<evidence type="ECO:0000313" key="2">
    <source>
        <dbReference type="EMBL" id="CAA2634115.1"/>
    </source>
</evidence>